<dbReference type="Proteomes" id="UP000521872">
    <property type="component" value="Unassembled WGS sequence"/>
</dbReference>
<name>A0A8H4QYG1_9AGAR</name>
<accession>A0A8H4QYG1</accession>
<reference evidence="1 2" key="1">
    <citation type="submission" date="2019-12" db="EMBL/GenBank/DDBJ databases">
        <authorList>
            <person name="Floudas D."/>
            <person name="Bentzer J."/>
            <person name="Ahren D."/>
            <person name="Johansson T."/>
            <person name="Persson P."/>
            <person name="Tunlid A."/>
        </authorList>
    </citation>
    <scope>NUCLEOTIDE SEQUENCE [LARGE SCALE GENOMIC DNA]</scope>
    <source>
        <strain evidence="1 2">CBS 102.39</strain>
    </source>
</reference>
<comment type="caution">
    <text evidence="1">The sequence shown here is derived from an EMBL/GenBank/DDBJ whole genome shotgun (WGS) entry which is preliminary data.</text>
</comment>
<proteinExistence type="predicted"/>
<organism evidence="1 2">
    <name type="scientific">Agrocybe pediades</name>
    <dbReference type="NCBI Taxonomy" id="84607"/>
    <lineage>
        <taxon>Eukaryota</taxon>
        <taxon>Fungi</taxon>
        <taxon>Dikarya</taxon>
        <taxon>Basidiomycota</taxon>
        <taxon>Agaricomycotina</taxon>
        <taxon>Agaricomycetes</taxon>
        <taxon>Agaricomycetidae</taxon>
        <taxon>Agaricales</taxon>
        <taxon>Agaricineae</taxon>
        <taxon>Strophariaceae</taxon>
        <taxon>Agrocybe</taxon>
    </lineage>
</organism>
<dbReference type="AlphaFoldDB" id="A0A8H4QYG1"/>
<dbReference type="EMBL" id="JAACJL010000016">
    <property type="protein sequence ID" value="KAF4619880.1"/>
    <property type="molecule type" value="Genomic_DNA"/>
</dbReference>
<sequence length="271" mass="30477">MGQYWFYVNIDRGQSTTCLGKMGEFFGTVDTAEIIAAIAVPANAPADYEKPKKGNGSWAGDRIMLIGDYAHEWPKSVLEGDGGDSFADIEPNEYADQRRAKVQWTTDATDQYPIDRTWVLRNLDKKIYVRSNGIPSGYMQRGNAILSYHGDTCPFASPGLGDVLLGRIGWSQDDSCAMLSGDYFNLTQGDWVGDRFDARLLDDVKEQLESEGWTDGTNEEAIRLRGIWNLEFPGQEEITEEDEKREGYTMVWKFKRGPDGRVRDLSGVEVK</sequence>
<keyword evidence="2" id="KW-1185">Reference proteome</keyword>
<protein>
    <submittedName>
        <fullName evidence="1">Uncharacterized protein</fullName>
    </submittedName>
</protein>
<evidence type="ECO:0000313" key="2">
    <source>
        <dbReference type="Proteomes" id="UP000521872"/>
    </source>
</evidence>
<evidence type="ECO:0000313" key="1">
    <source>
        <dbReference type="EMBL" id="KAF4619880.1"/>
    </source>
</evidence>
<gene>
    <name evidence="1" type="ORF">D9613_004745</name>
</gene>